<dbReference type="InterPro" id="IPR057326">
    <property type="entry name" value="KR_dom"/>
</dbReference>
<dbReference type="SUPFAM" id="SSF56801">
    <property type="entry name" value="Acetyl-CoA synthetase-like"/>
    <property type="match status" value="1"/>
</dbReference>
<comment type="caution">
    <text evidence="13">The sequence shown here is derived from an EMBL/GenBank/DDBJ whole genome shotgun (WGS) entry which is preliminary data.</text>
</comment>
<dbReference type="Proteomes" id="UP001596500">
    <property type="component" value="Unassembled WGS sequence"/>
</dbReference>
<gene>
    <name evidence="13" type="ORF">ACFQNG_04995</name>
</gene>
<dbReference type="SUPFAM" id="SSF51735">
    <property type="entry name" value="NAD(P)-binding Rossmann-fold domains"/>
    <property type="match status" value="2"/>
</dbReference>
<dbReference type="Gene3D" id="3.40.50.720">
    <property type="entry name" value="NAD(P)-binding Rossmann-like Domain"/>
    <property type="match status" value="1"/>
</dbReference>
<dbReference type="Gene3D" id="3.30.559.10">
    <property type="entry name" value="Chloramphenicol acetyltransferase-like domain"/>
    <property type="match status" value="1"/>
</dbReference>
<dbReference type="Pfam" id="PF00668">
    <property type="entry name" value="Condensation"/>
    <property type="match status" value="1"/>
</dbReference>
<dbReference type="Pfam" id="PF14765">
    <property type="entry name" value="PS-DH"/>
    <property type="match status" value="1"/>
</dbReference>
<evidence type="ECO:0000259" key="12">
    <source>
        <dbReference type="PROSITE" id="PS52019"/>
    </source>
</evidence>
<dbReference type="InterPro" id="IPR049551">
    <property type="entry name" value="PKS_DH_C"/>
</dbReference>
<organism evidence="13 14">
    <name type="scientific">Laceyella putida</name>
    <dbReference type="NCBI Taxonomy" id="110101"/>
    <lineage>
        <taxon>Bacteria</taxon>
        <taxon>Bacillati</taxon>
        <taxon>Bacillota</taxon>
        <taxon>Bacilli</taxon>
        <taxon>Bacillales</taxon>
        <taxon>Thermoactinomycetaceae</taxon>
        <taxon>Laceyella</taxon>
    </lineage>
</organism>
<comment type="caution">
    <text evidence="9">Lacks conserved residue(s) required for the propagation of feature annotation.</text>
</comment>
<accession>A0ABW2RHS5</accession>
<dbReference type="RefSeq" id="WP_379863786.1">
    <property type="nucleotide sequence ID" value="NZ_JBHTBW010000013.1"/>
</dbReference>
<dbReference type="Pfam" id="PF08659">
    <property type="entry name" value="KR"/>
    <property type="match status" value="1"/>
</dbReference>
<dbReference type="PANTHER" id="PTHR45527:SF1">
    <property type="entry name" value="FATTY ACID SYNTHASE"/>
    <property type="match status" value="1"/>
</dbReference>
<dbReference type="InterPro" id="IPR000873">
    <property type="entry name" value="AMP-dep_synth/lig_dom"/>
</dbReference>
<dbReference type="NCBIfam" id="TIGR01733">
    <property type="entry name" value="AA-adenyl-dom"/>
    <property type="match status" value="1"/>
</dbReference>
<feature type="compositionally biased region" description="Basic and acidic residues" evidence="10">
    <location>
        <begin position="1847"/>
        <end position="1864"/>
    </location>
</feature>
<dbReference type="SUPFAM" id="SSF47336">
    <property type="entry name" value="ACP-like"/>
    <property type="match status" value="2"/>
</dbReference>
<keyword evidence="14" id="KW-1185">Reference proteome</keyword>
<dbReference type="InterPro" id="IPR006162">
    <property type="entry name" value="Ppantetheine_attach_site"/>
</dbReference>
<feature type="domain" description="Carrier" evidence="11">
    <location>
        <begin position="696"/>
        <end position="778"/>
    </location>
</feature>
<evidence type="ECO:0000256" key="7">
    <source>
        <dbReference type="ARBA" id="ARBA00022679"/>
    </source>
</evidence>
<proteinExistence type="inferred from homology"/>
<dbReference type="Gene3D" id="3.10.129.110">
    <property type="entry name" value="Polyketide synthase dehydratase"/>
    <property type="match status" value="1"/>
</dbReference>
<dbReference type="InterPro" id="IPR001242">
    <property type="entry name" value="Condensation_dom"/>
</dbReference>
<comment type="similarity">
    <text evidence="4">Belongs to the ATP-dependent AMP-binding enzyme family.</text>
</comment>
<reference evidence="14" key="1">
    <citation type="journal article" date="2019" name="Int. J. Syst. Evol. Microbiol.">
        <title>The Global Catalogue of Microorganisms (GCM) 10K type strain sequencing project: providing services to taxonomists for standard genome sequencing and annotation.</title>
        <authorList>
            <consortium name="The Broad Institute Genomics Platform"/>
            <consortium name="The Broad Institute Genome Sequencing Center for Infectious Disease"/>
            <person name="Wu L."/>
            <person name="Ma J."/>
        </authorList>
    </citation>
    <scope>NUCLEOTIDE SEQUENCE [LARGE SCALE GENOMIC DNA]</scope>
    <source>
        <strain evidence="14">CGMCC 1.12942</strain>
    </source>
</reference>
<feature type="region of interest" description="Disordered" evidence="10">
    <location>
        <begin position="1841"/>
        <end position="1876"/>
    </location>
</feature>
<dbReference type="SMART" id="SM00823">
    <property type="entry name" value="PKS_PP"/>
    <property type="match status" value="2"/>
</dbReference>
<dbReference type="InterPro" id="IPR009081">
    <property type="entry name" value="PP-bd_ACP"/>
</dbReference>
<dbReference type="PROSITE" id="PS52019">
    <property type="entry name" value="PKS_MFAS_DH"/>
    <property type="match status" value="1"/>
</dbReference>
<evidence type="ECO:0000259" key="11">
    <source>
        <dbReference type="PROSITE" id="PS50075"/>
    </source>
</evidence>
<dbReference type="InterPro" id="IPR023213">
    <property type="entry name" value="CAT-like_dom_sf"/>
</dbReference>
<feature type="region of interest" description="C-terminal hotdog fold" evidence="9">
    <location>
        <begin position="30"/>
        <end position="180"/>
    </location>
</feature>
<dbReference type="Pfam" id="PF00550">
    <property type="entry name" value="PP-binding"/>
    <property type="match status" value="2"/>
</dbReference>
<dbReference type="InterPro" id="IPR010071">
    <property type="entry name" value="AA_adenyl_dom"/>
</dbReference>
<keyword evidence="5" id="KW-0596">Phosphopantetheine</keyword>
<evidence type="ECO:0000313" key="14">
    <source>
        <dbReference type="Proteomes" id="UP001596500"/>
    </source>
</evidence>
<dbReference type="InterPro" id="IPR049900">
    <property type="entry name" value="PKS_mFAS_DH"/>
</dbReference>
<dbReference type="PANTHER" id="PTHR45527">
    <property type="entry name" value="NONRIBOSOMAL PEPTIDE SYNTHETASE"/>
    <property type="match status" value="1"/>
</dbReference>
<dbReference type="EMBL" id="JBHTBW010000013">
    <property type="protein sequence ID" value="MFC7440505.1"/>
    <property type="molecule type" value="Genomic_DNA"/>
</dbReference>
<dbReference type="Gene3D" id="3.40.50.980">
    <property type="match status" value="2"/>
</dbReference>
<evidence type="ECO:0000256" key="8">
    <source>
        <dbReference type="ARBA" id="ARBA00023194"/>
    </source>
</evidence>
<evidence type="ECO:0000256" key="1">
    <source>
        <dbReference type="ARBA" id="ARBA00001957"/>
    </source>
</evidence>
<dbReference type="Pfam" id="PF00501">
    <property type="entry name" value="AMP-binding"/>
    <property type="match status" value="1"/>
</dbReference>
<evidence type="ECO:0000256" key="5">
    <source>
        <dbReference type="ARBA" id="ARBA00022450"/>
    </source>
</evidence>
<feature type="domain" description="Carrier" evidence="11">
    <location>
        <begin position="1767"/>
        <end position="1842"/>
    </location>
</feature>
<dbReference type="CDD" id="cd19531">
    <property type="entry name" value="LCL_NRPS-like"/>
    <property type="match status" value="1"/>
</dbReference>
<dbReference type="CDD" id="cd12116">
    <property type="entry name" value="A_NRPS_Ta1_like"/>
    <property type="match status" value="1"/>
</dbReference>
<keyword evidence="8" id="KW-0045">Antibiotic biosynthesis</keyword>
<name>A0ABW2RHS5_9BACL</name>
<dbReference type="SUPFAM" id="SSF52777">
    <property type="entry name" value="CoA-dependent acyltransferases"/>
    <property type="match status" value="2"/>
</dbReference>
<dbReference type="SMART" id="SM00822">
    <property type="entry name" value="PKS_KR"/>
    <property type="match status" value="1"/>
</dbReference>
<evidence type="ECO:0000256" key="3">
    <source>
        <dbReference type="ARBA" id="ARBA00004789"/>
    </source>
</evidence>
<dbReference type="InterPro" id="IPR042104">
    <property type="entry name" value="PKS_dehydratase_sf"/>
</dbReference>
<dbReference type="InterPro" id="IPR020806">
    <property type="entry name" value="PKS_PP-bd"/>
</dbReference>
<evidence type="ECO:0000256" key="2">
    <source>
        <dbReference type="ARBA" id="ARBA00003299"/>
    </source>
</evidence>
<dbReference type="Gene3D" id="2.30.38.10">
    <property type="entry name" value="Luciferase, Domain 3"/>
    <property type="match status" value="1"/>
</dbReference>
<dbReference type="Gene3D" id="3.30.559.30">
    <property type="entry name" value="Nonribosomal peptide synthetase, condensation domain"/>
    <property type="match status" value="1"/>
</dbReference>
<dbReference type="Gene3D" id="1.10.1200.10">
    <property type="entry name" value="ACP-like"/>
    <property type="match status" value="2"/>
</dbReference>
<evidence type="ECO:0000256" key="9">
    <source>
        <dbReference type="PROSITE-ProRule" id="PRU01363"/>
    </source>
</evidence>
<feature type="compositionally biased region" description="Basic and acidic residues" evidence="10">
    <location>
        <begin position="1745"/>
        <end position="1761"/>
    </location>
</feature>
<keyword evidence="7" id="KW-0808">Transferase</keyword>
<dbReference type="InterPro" id="IPR036736">
    <property type="entry name" value="ACP-like_sf"/>
</dbReference>
<dbReference type="InterPro" id="IPR045851">
    <property type="entry name" value="AMP-bd_C_sf"/>
</dbReference>
<dbReference type="InterPro" id="IPR036291">
    <property type="entry name" value="NAD(P)-bd_dom_sf"/>
</dbReference>
<dbReference type="InterPro" id="IPR013968">
    <property type="entry name" value="PKS_KR"/>
</dbReference>
<sequence>MALGPYTQPESFAPKSSPFLEWASLKSRCLEKRTPEEHYRWMRQMGLEYGPSFQRIAELYGGERTALAKIQLPEGLHAEAEICHIHPVMLDACFQVMAAAAYGLDGVGQKGKVFVPAGISRIRLFRKPQEVMWCYAEVSTDARVGEAAIMGDLYLFDEGGEPLGHLADFEAVSLDRAGQAKKISDFFYEVDWHPVPIQPVPEEWDATGWWVILKDGRGVGDRLAEILKRRGGNVVDLGQEAGEKLPARWREVVERAGADPIRVLHMWTLDLPEHVAPARLEETQRLGTGSALTLIKSLLKHPPKNAKVWFVTGGAQAKEDGPIRIASSPVWGFARAFSVAHPNLWGGLLDVDPTQSEADRANSILTEIAQLDGEDQILYRRGQRYAARLERKALTVKHGPSLSFRPDASYLITGGLGELGLELAKWMVRQGARRLILTGRTPLPPRSEWSRVPNDPRISQRIEAVKQLEAMGASVHLAFFDLADEPSLRRFVDNYREEGWPPIRGVFHLAGVVENLAFEEMEFADVWKVYRPKLLGAAWLDELFPPGTLDCFVLFSSFTSILSPPRLAGYAGANAFLDALAKKRNRMCPDAVSIAWGPWAEAGMAVRTPHEKLASSSTTAGMNQLSLETGMEALKQICDHPSAVVAVADVDWLEWAKLYPFAGQIKLLQGLLGDTENEEAETENPSGSEWRNKWEKATPAKKRAVLGEYLRVLVARVMRFDPQEVPAGQPLTQLGLDSMMAVELRNRIEKDLRFTLPMVTFLQGPSLNELIERLDEGLSEQEPNMQENWEPVEKREYPLSYGQRSLWFLHQVAPESAAYHVGIAFAIQSPIDSEAFRRALERLVWRHPPLRTTYRVMDGEPMQQVRDPADLPLFQVEANGWSEMELREQMDQDYRKPFDLEKGPVWRGYLYRRAADDIVFLLVVHHIAIDFWGIEILLDELRLLYSAECSGEEANLPPLPAHYADFVRWQSRLLDGKVGRNQRDYWHRQLAGELPELQLPTDFPRPKRPKYLGASLPFKLDRGLTERLKCLAKQESTTLFPLLLAGFQVLLHRYSGQTDIIVGSPVTGRSRPEFSGLLGDFINMLPYRADFSGNPSFRAFLRQVKATVLAGLEHQDYPFPLMVEELQPQRDTGRSPVFQVAFILQNLHRLEGMAPFMVPGETEARLRFGDLTIRPFPIAQQEGQLDLTLEMAEVDGDLIGVWKYSIDLFAPETVARMAAHFSEVLRQVLEEPDRPVQQVSPLTEAERERVLSEWQGAKSEFPNALMHQLVEQQARRTPDAVAVQFEGGRWTYRELDGRANQLAHFLCKKGIGPGRMVAICVDRSMEMLVALLGVLKTGAAYVPLDPAFPKQRLEWMLEDSGAPVLLTQARVLPLLPEGSYEAICLDRDWDGVSRESMVPLPPSASLADRAYVIFTSGSTGRPKGVEISHRSVVNFLLAMQKQLSFSAQDRLVAVTTLSFDIAVLELFLPLAAGAQVVIASRETAMDGQKLAACLEETDATVMQATPATWRLLIESGWQGKKNLRMLCGGEALPKELAEQLLSVGSSLWNLYGPTEATIWMACDRIGHGNGPITIGKPIDNLEAYILDEGRQPVPVGVVGELYIGGIGLAIGYLNRPDLTAERFIPHPFNPEGAAKLYRSGDLARYLPDGRIQCLGRVDHQVKIRGYRIELGDIEYALSRHPAIRQNVVVAREDIPREKRLVAYYVADGDIPTMELRRFLSETLPDYMIPSLWMRLGELPLTPNGKVDRKALPAPRVERPETAQDDVAPRSGLEQTIARIWAEVLHVERVGVKENFFELGGTSLLAAKAHRLLTEQTGRNLTLIDLFQYPTIEALARHLAGDQGKGQAADRSEQMEKGKNRLAERLRKRKSLNSSGR</sequence>
<comment type="pathway">
    <text evidence="3">Antibiotic biosynthesis; bacillaene biosynthesis.</text>
</comment>
<comment type="function">
    <text evidence="2">Involved in some intermediate steps for the synthesis of the antibiotic polyketide bacillaene which is involved in secondary metabolism.</text>
</comment>
<dbReference type="CDD" id="cd08955">
    <property type="entry name" value="KR_2_FAS_SDR_x"/>
    <property type="match status" value="1"/>
</dbReference>
<feature type="region of interest" description="Disordered" evidence="10">
    <location>
        <begin position="1745"/>
        <end position="1768"/>
    </location>
</feature>
<dbReference type="InterPro" id="IPR020845">
    <property type="entry name" value="AMP-binding_CS"/>
</dbReference>
<evidence type="ECO:0000256" key="4">
    <source>
        <dbReference type="ARBA" id="ARBA00006432"/>
    </source>
</evidence>
<feature type="domain" description="PKS/mFAS DH" evidence="12">
    <location>
        <begin position="1"/>
        <end position="180"/>
    </location>
</feature>
<feature type="region of interest" description="N-terminal hotdog fold" evidence="9">
    <location>
        <begin position="1"/>
        <end position="13"/>
    </location>
</feature>
<dbReference type="Gene3D" id="3.30.300.30">
    <property type="match status" value="1"/>
</dbReference>
<comment type="cofactor">
    <cofactor evidence="1">
        <name>pantetheine 4'-phosphate</name>
        <dbReference type="ChEBI" id="CHEBI:47942"/>
    </cofactor>
</comment>
<dbReference type="PROSITE" id="PS00455">
    <property type="entry name" value="AMP_BINDING"/>
    <property type="match status" value="1"/>
</dbReference>
<evidence type="ECO:0000256" key="6">
    <source>
        <dbReference type="ARBA" id="ARBA00022553"/>
    </source>
</evidence>
<dbReference type="InterPro" id="IPR025110">
    <property type="entry name" value="AMP-bd_C"/>
</dbReference>
<protein>
    <submittedName>
        <fullName evidence="13">Amino acid adenylation domain-containing protein</fullName>
    </submittedName>
</protein>
<dbReference type="PROSITE" id="PS50075">
    <property type="entry name" value="CARRIER"/>
    <property type="match status" value="2"/>
</dbReference>
<keyword evidence="6" id="KW-0597">Phosphoprotein</keyword>
<evidence type="ECO:0000313" key="13">
    <source>
        <dbReference type="EMBL" id="MFC7440505.1"/>
    </source>
</evidence>
<dbReference type="PROSITE" id="PS00012">
    <property type="entry name" value="PHOSPHOPANTETHEINE"/>
    <property type="match status" value="1"/>
</dbReference>
<dbReference type="Pfam" id="PF13193">
    <property type="entry name" value="AMP-binding_C"/>
    <property type="match status" value="1"/>
</dbReference>
<evidence type="ECO:0000256" key="10">
    <source>
        <dbReference type="SAM" id="MobiDB-lite"/>
    </source>
</evidence>